<dbReference type="Gene3D" id="3.30.70.1430">
    <property type="entry name" value="Multidrug efflux transporter AcrB pore domain"/>
    <property type="match status" value="2"/>
</dbReference>
<feature type="transmembrane region" description="Helical" evidence="1">
    <location>
        <begin position="984"/>
        <end position="1005"/>
    </location>
</feature>
<feature type="transmembrane region" description="Helical" evidence="1">
    <location>
        <begin position="361"/>
        <end position="378"/>
    </location>
</feature>
<dbReference type="SUPFAM" id="SSF82693">
    <property type="entry name" value="Multidrug efflux transporter AcrB pore domain, PN1, PN2, PC1 and PC2 subdomains"/>
    <property type="match status" value="3"/>
</dbReference>
<dbReference type="Pfam" id="PF00873">
    <property type="entry name" value="ACR_tran"/>
    <property type="match status" value="1"/>
</dbReference>
<dbReference type="SUPFAM" id="SSF82714">
    <property type="entry name" value="Multidrug efflux transporter AcrB TolC docking domain, DN and DC subdomains"/>
    <property type="match status" value="1"/>
</dbReference>
<feature type="transmembrane region" description="Helical" evidence="1">
    <location>
        <begin position="390"/>
        <end position="412"/>
    </location>
</feature>
<feature type="transmembrane region" description="Helical" evidence="1">
    <location>
        <begin position="934"/>
        <end position="955"/>
    </location>
</feature>
<sequence length="1057" mass="117228">MKKEVKKSMHSQYMKPILFVGILLLLAGVYSYLNTSKSLFPEVQFPRITLIADAGQQPVDRMMITVTKPLESAVKKVPGVTIVKSSTSRGSCTIEVYFKWGLDIYAQKAQLESRINEIKGFLPQGTVISTEVMNQSLFPVYGYTLKSKVHSQIEMRDVANLIIRPLFSQVDGISNVVVHGGRAKEFVIVPEVNRMSALGLTPQDIKQVFQHTNFIESNGQISAYHRLYLTLTDTRIKTVQQIENTILRNNQNRTVRLRDVAHVEVQNQQEFLKINADGDDAVLVDLVKQPGVNLLTFSKDVEQKEKEVEQALPKGYELKPYYNQGGFVEKSISSTVRTIIEGLILAIIVMIIALRSWRASLAVILSIPVTFCFSIFLVDLSGITINVMSLGAIAASVGLVLDDAVVIIEQIYREQEEHPDKSRIDVVKDAVHNLFPAMVASSLSTIVIFFPFRLMSGLAGAFFRDLTTTIELTLIASFFVTWLLLPTLYLALTNHTIFKPRHPDKTQEEMAAEAIQHVRLLTCLYRHSLVAGAFVTMVVISGYVSYRQVATGFLPELDEGSIVLDYHSPSGTDIDETDRLCRQMESIIMSHPEVKTYSRRTALGMSFSVKPSNFGDYLIQLKPNHKESTPQVISDLRRKINAKVPLMTIDFGQRISDLLGDLMSTPQPIEVKIFGDDYTRLQQLATLAENIMKKTPGVVDIDNGLVSTGTSIVYTPDEQRLAQYGIAMNDFSEQLSCYVGGIPLSESNNVIEPDPSQTAMTGGLQIGSIQDGEQMRRILLRFTPFSDNTPDKVLRQPVFLPDGTMRPMGFFCKATVLPGEIEQKRENLKSDITLTARLDGRDLGSTVADLQQKFAKQLNLPQGYTLQYGGAYVEQQQSFQELAVILGLAVLSVFAILMFLFREWLLSLTVLFTAVIGAGGSLIALWLTSTPLNVSSYTGIIMVVGIIAENAIFTVNQYDMNRARGGSVSESVDYAIALRLRPKLMTAISAVMALTPLALGIGLGAQMQQPLAIAVIGGFIVGLPLLLIVLPCLILLINRKFSEQEERQEGHFMATGR</sequence>
<comment type="caution">
    <text evidence="2">The sequence shown here is derived from an EMBL/GenBank/DDBJ whole genome shotgun (WGS) entry which is preliminary data.</text>
</comment>
<evidence type="ECO:0000313" key="3">
    <source>
        <dbReference type="Proteomes" id="UP001204015"/>
    </source>
</evidence>
<protein>
    <submittedName>
        <fullName evidence="2">Efflux RND transporter permease subunit</fullName>
    </submittedName>
</protein>
<accession>A0ABT1BYD5</accession>
<dbReference type="InterPro" id="IPR027463">
    <property type="entry name" value="AcrB_DN_DC_subdom"/>
</dbReference>
<name>A0ABT1BYD5_9BACT</name>
<feature type="transmembrane region" description="Helical" evidence="1">
    <location>
        <begin position="882"/>
        <end position="901"/>
    </location>
</feature>
<dbReference type="EMBL" id="JAMXLY010000038">
    <property type="protein sequence ID" value="MCO6026097.1"/>
    <property type="molecule type" value="Genomic_DNA"/>
</dbReference>
<dbReference type="PANTHER" id="PTHR32063:SF24">
    <property type="entry name" value="CATION EFFLUX SYSTEM (ACRB_ACRD_ACRF FAMILY)"/>
    <property type="match status" value="1"/>
</dbReference>
<dbReference type="PRINTS" id="PR00702">
    <property type="entry name" value="ACRIFLAVINRP"/>
</dbReference>
<evidence type="ECO:0000313" key="2">
    <source>
        <dbReference type="EMBL" id="MCO6026097.1"/>
    </source>
</evidence>
<reference evidence="2 3" key="1">
    <citation type="submission" date="2022-06" db="EMBL/GenBank/DDBJ databases">
        <title>A taxonomic note on the genus Prevotella: Description of four novel genera and emended description of the genera Hallella and Xylanibacter.</title>
        <authorList>
            <person name="Hitch T.C.A."/>
        </authorList>
    </citation>
    <scope>NUCLEOTIDE SEQUENCE [LARGE SCALE GENOMIC DNA]</scope>
    <source>
        <strain evidence="2 3">DSM 100619</strain>
    </source>
</reference>
<feature type="transmembrane region" description="Helical" evidence="1">
    <location>
        <begin position="433"/>
        <end position="452"/>
    </location>
</feature>
<dbReference type="Proteomes" id="UP001204015">
    <property type="component" value="Unassembled WGS sequence"/>
</dbReference>
<evidence type="ECO:0000256" key="1">
    <source>
        <dbReference type="SAM" id="Phobius"/>
    </source>
</evidence>
<dbReference type="PANTHER" id="PTHR32063">
    <property type="match status" value="1"/>
</dbReference>
<feature type="transmembrane region" description="Helical" evidence="1">
    <location>
        <begin position="336"/>
        <end position="354"/>
    </location>
</feature>
<keyword evidence="1" id="KW-1133">Transmembrane helix</keyword>
<keyword evidence="3" id="KW-1185">Reference proteome</keyword>
<dbReference type="Gene3D" id="3.30.70.1320">
    <property type="entry name" value="Multidrug efflux transporter AcrB pore domain like"/>
    <property type="match status" value="1"/>
</dbReference>
<keyword evidence="1" id="KW-0472">Membrane</keyword>
<dbReference type="Gene3D" id="3.30.70.1440">
    <property type="entry name" value="Multidrug efflux transporter AcrB pore domain"/>
    <property type="match status" value="1"/>
</dbReference>
<dbReference type="Gene3D" id="1.20.1640.10">
    <property type="entry name" value="Multidrug efflux transporter AcrB transmembrane domain"/>
    <property type="match status" value="2"/>
</dbReference>
<feature type="transmembrane region" description="Helical" evidence="1">
    <location>
        <begin position="908"/>
        <end position="928"/>
    </location>
</feature>
<feature type="transmembrane region" description="Helical" evidence="1">
    <location>
        <begin position="472"/>
        <end position="492"/>
    </location>
</feature>
<feature type="transmembrane region" description="Helical" evidence="1">
    <location>
        <begin position="1011"/>
        <end position="1037"/>
    </location>
</feature>
<dbReference type="SUPFAM" id="SSF82866">
    <property type="entry name" value="Multidrug efflux transporter AcrB transmembrane domain"/>
    <property type="match status" value="2"/>
</dbReference>
<keyword evidence="1" id="KW-0812">Transmembrane</keyword>
<dbReference type="Gene3D" id="3.30.2090.10">
    <property type="entry name" value="Multidrug efflux transporter AcrB TolC docking domain, DN and DC subdomains"/>
    <property type="match status" value="2"/>
</dbReference>
<dbReference type="InterPro" id="IPR001036">
    <property type="entry name" value="Acrflvin-R"/>
</dbReference>
<feature type="transmembrane region" description="Helical" evidence="1">
    <location>
        <begin position="529"/>
        <end position="546"/>
    </location>
</feature>
<gene>
    <name evidence="2" type="ORF">NG821_09640</name>
</gene>
<proteinExistence type="predicted"/>
<organism evidence="2 3">
    <name type="scientific">Segatella cerevisiae</name>
    <dbReference type="NCBI Taxonomy" id="2053716"/>
    <lineage>
        <taxon>Bacteria</taxon>
        <taxon>Pseudomonadati</taxon>
        <taxon>Bacteroidota</taxon>
        <taxon>Bacteroidia</taxon>
        <taxon>Bacteroidales</taxon>
        <taxon>Prevotellaceae</taxon>
        <taxon>Segatella</taxon>
    </lineage>
</organism>
<dbReference type="RefSeq" id="WP_252761454.1">
    <property type="nucleotide sequence ID" value="NZ_JAMXLY010000038.1"/>
</dbReference>